<evidence type="ECO:0000313" key="3">
    <source>
        <dbReference type="EMBL" id="OLP49211.1"/>
    </source>
</evidence>
<dbReference type="Proteomes" id="UP000185598">
    <property type="component" value="Unassembled WGS sequence"/>
</dbReference>
<gene>
    <name evidence="3" type="ORF">BJF91_19220</name>
    <name evidence="2" type="ORF">GGQ71_000463</name>
</gene>
<keyword evidence="1" id="KW-0812">Transmembrane</keyword>
<sequence length="494" mass="54749">MTLEEMIELGVVFQRLAASEGAVFAETTLVCRVDQISNIAATDFIQISELASALAQAKLGTLSMFGEISGPIDLVNGDVSSIEGEAVAVRLTKNVEAQAAYFITRTGFEAALCDSEFMLTTRKIWIAEDFSPFATRSCVYAPWSGTVDQKHLDDTFDSPRRLVRDQSYQLSPIDIRPWYLMIPGDESSEIFVSWKEAAVKNLIFCLPTEIRASDAGRQVVLKGAKSTFADVDLSKPQSQLFDVVTDAVRWVYDQRRDTETKFHLLNNHLALYWPEKAKWPMALASVLDHALASAREAFAFHLQDDSKEAIKSLGDLRKALQEEVARSHIATRDLLAALWRDAAIAGAAFALRSATTNSSAVITASLGAATLLFASLLTTIVSNWRFDVLAKQVRVQWRQRLYAFMSDKQWDELVTQPISRARWVYRASVFPVVAVYGVLIGALLWVVYPAEVVAAVDFIFALLSNAWRLVGDLWDWMTPAPILPSSPPSAVTPS</sequence>
<keyword evidence="1" id="KW-0472">Membrane</keyword>
<organism evidence="3 4">
    <name type="scientific">Allorhizobium taibaishanense</name>
    <dbReference type="NCBI Taxonomy" id="887144"/>
    <lineage>
        <taxon>Bacteria</taxon>
        <taxon>Pseudomonadati</taxon>
        <taxon>Pseudomonadota</taxon>
        <taxon>Alphaproteobacteria</taxon>
        <taxon>Hyphomicrobiales</taxon>
        <taxon>Rhizobiaceae</taxon>
        <taxon>Rhizobium/Agrobacterium group</taxon>
        <taxon>Allorhizobium</taxon>
    </lineage>
</organism>
<feature type="transmembrane region" description="Helical" evidence="1">
    <location>
        <begin position="360"/>
        <end position="384"/>
    </location>
</feature>
<dbReference type="Proteomes" id="UP000544107">
    <property type="component" value="Unassembled WGS sequence"/>
</dbReference>
<dbReference type="EMBL" id="JACIED010000001">
    <property type="protein sequence ID" value="MBB4006227.1"/>
    <property type="molecule type" value="Genomic_DNA"/>
</dbReference>
<keyword evidence="4" id="KW-1185">Reference proteome</keyword>
<proteinExistence type="predicted"/>
<keyword evidence="1" id="KW-1133">Transmembrane helix</keyword>
<name>A0A1Q9A3P0_9HYPH</name>
<dbReference type="AlphaFoldDB" id="A0A1Q9A3P0"/>
<dbReference type="OrthoDB" id="9178739at2"/>
<reference evidence="2 5" key="2">
    <citation type="submission" date="2020-08" db="EMBL/GenBank/DDBJ databases">
        <title>Genomic Encyclopedia of Type Strains, Phase IV (KMG-IV): sequencing the most valuable type-strain genomes for metagenomic binning, comparative biology and taxonomic classification.</title>
        <authorList>
            <person name="Goeker M."/>
        </authorList>
    </citation>
    <scope>NUCLEOTIDE SEQUENCE [LARGE SCALE GENOMIC DNA]</scope>
    <source>
        <strain evidence="2 5">DSM 100021</strain>
    </source>
</reference>
<evidence type="ECO:0000313" key="5">
    <source>
        <dbReference type="Proteomes" id="UP000544107"/>
    </source>
</evidence>
<dbReference type="EMBL" id="MKIN01000022">
    <property type="protein sequence ID" value="OLP49211.1"/>
    <property type="molecule type" value="Genomic_DNA"/>
</dbReference>
<accession>A0A1Q9A3P0</accession>
<reference evidence="3 4" key="1">
    <citation type="submission" date="2016-09" db="EMBL/GenBank/DDBJ databases">
        <title>Rhizobium oryziradicis sp. nov., isolated from the root of rice.</title>
        <authorList>
            <person name="Zhao J."/>
            <person name="Zhang X."/>
        </authorList>
    </citation>
    <scope>NUCLEOTIDE SEQUENCE [LARGE SCALE GENOMIC DNA]</scope>
    <source>
        <strain evidence="3 4">14971</strain>
    </source>
</reference>
<dbReference type="RefSeq" id="WP_075614999.1">
    <property type="nucleotide sequence ID" value="NZ_JACIED010000001.1"/>
</dbReference>
<protein>
    <submittedName>
        <fullName evidence="3">Uncharacterized protein</fullName>
    </submittedName>
</protein>
<feature type="transmembrane region" description="Helical" evidence="1">
    <location>
        <begin position="423"/>
        <end position="446"/>
    </location>
</feature>
<evidence type="ECO:0000256" key="1">
    <source>
        <dbReference type="SAM" id="Phobius"/>
    </source>
</evidence>
<evidence type="ECO:0000313" key="2">
    <source>
        <dbReference type="EMBL" id="MBB4006227.1"/>
    </source>
</evidence>
<evidence type="ECO:0000313" key="4">
    <source>
        <dbReference type="Proteomes" id="UP000185598"/>
    </source>
</evidence>
<comment type="caution">
    <text evidence="3">The sequence shown here is derived from an EMBL/GenBank/DDBJ whole genome shotgun (WGS) entry which is preliminary data.</text>
</comment>